<gene>
    <name evidence="7" type="primary">cbiE</name>
    <name evidence="7" type="ORF">Q7X28_05360</name>
</gene>
<dbReference type="NCBIfam" id="TIGR02469">
    <property type="entry name" value="CbiT"/>
    <property type="match status" value="1"/>
</dbReference>
<dbReference type="PANTHER" id="PTHR43182">
    <property type="entry name" value="COBALT-PRECORRIN-6B C(15)-METHYLTRANSFERASE (DECARBOXYLATING)"/>
    <property type="match status" value="1"/>
</dbReference>
<dbReference type="InterPro" id="IPR000878">
    <property type="entry name" value="4pyrrol_Mease"/>
</dbReference>
<evidence type="ECO:0000313" key="8">
    <source>
        <dbReference type="Proteomes" id="UP001178281"/>
    </source>
</evidence>
<keyword evidence="5" id="KW-0949">S-adenosyl-L-methionine</keyword>
<protein>
    <submittedName>
        <fullName evidence="7">Precorrin-6y C5,15-methyltransferase (Decarboxylating) subunit CbiE</fullName>
    </submittedName>
</protein>
<dbReference type="SUPFAM" id="SSF53790">
    <property type="entry name" value="Tetrapyrrole methylase"/>
    <property type="match status" value="1"/>
</dbReference>
<proteinExistence type="predicted"/>
<dbReference type="InterPro" id="IPR035996">
    <property type="entry name" value="4pyrrol_Methylase_sf"/>
</dbReference>
<dbReference type="RefSeq" id="WP_305110576.1">
    <property type="nucleotide sequence ID" value="NZ_JAUTIX010000002.1"/>
</dbReference>
<organism evidence="7 8">
    <name type="scientific">Tsukamurella strandjordii</name>
    <dbReference type="NCBI Taxonomy" id="147577"/>
    <lineage>
        <taxon>Bacteria</taxon>
        <taxon>Bacillati</taxon>
        <taxon>Actinomycetota</taxon>
        <taxon>Actinomycetes</taxon>
        <taxon>Mycobacteriales</taxon>
        <taxon>Tsukamurellaceae</taxon>
        <taxon>Tsukamurella</taxon>
    </lineage>
</organism>
<dbReference type="SUPFAM" id="SSF53335">
    <property type="entry name" value="S-adenosyl-L-methionine-dependent methyltransferases"/>
    <property type="match status" value="1"/>
</dbReference>
<reference evidence="7" key="1">
    <citation type="submission" date="2023-08" db="EMBL/GenBank/DDBJ databases">
        <title>The draft genome of Tsukamurella strandjordii strain 050030.</title>
        <authorList>
            <person name="Zhao F."/>
            <person name="Feng Y."/>
            <person name="Zong Z."/>
        </authorList>
    </citation>
    <scope>NUCLEOTIDE SEQUENCE</scope>
    <source>
        <strain evidence="7">050030</strain>
    </source>
</reference>
<dbReference type="Gene3D" id="3.30.950.10">
    <property type="entry name" value="Methyltransferase, Cobalt-precorrin-4 Transmethylase, Domain 2"/>
    <property type="match status" value="1"/>
</dbReference>
<dbReference type="InterPro" id="IPR029063">
    <property type="entry name" value="SAM-dependent_MTases_sf"/>
</dbReference>
<keyword evidence="4" id="KW-0808">Transferase</keyword>
<evidence type="ECO:0000256" key="1">
    <source>
        <dbReference type="ARBA" id="ARBA00004953"/>
    </source>
</evidence>
<evidence type="ECO:0000256" key="2">
    <source>
        <dbReference type="ARBA" id="ARBA00022573"/>
    </source>
</evidence>
<dbReference type="PIRSF" id="PIRSF036428">
    <property type="entry name" value="CobL"/>
    <property type="match status" value="1"/>
</dbReference>
<keyword evidence="3" id="KW-0489">Methyltransferase</keyword>
<dbReference type="Gene3D" id="3.40.50.150">
    <property type="entry name" value="Vaccinia Virus protein VP39"/>
    <property type="match status" value="1"/>
</dbReference>
<sequence length="378" mass="40197">MTVVVVGIGADGWSGLTDGARRELEDATVIHGAPRQLEYLPPTVTAQRRPWPSPLLPGLDAVQPGQHVLASGDPLFYGIGATLTRHRPDLTLRVLPHFSSFALACARLCWPAEDVTVVSAVARDLAPIVRAARTGRRVIVLSESGRTPELVADLLADAGLQARLTVLEQLGGPRERVSPWRRDAQVDDLNVIAIEPDSAAPPFEFEHDGQITKADIRAFTVAALVPSDGWIWDFGAGSGSVGISWALAGGGSVVAVEQRPDRAERVARNAARAGVRNEVVVADSAALSTDLPEPDAIFVGGGLTETLAAASVGVLRHGGRLVANTVTVEGQALCARLRDRFGGILRSYTVADQRPLGAGTAWEPRRPVVQWIYVKEEA</sequence>
<dbReference type="InterPro" id="IPR014776">
    <property type="entry name" value="4pyrrole_Mease_sub2"/>
</dbReference>
<dbReference type="CDD" id="cd02440">
    <property type="entry name" value="AdoMet_MTases"/>
    <property type="match status" value="1"/>
</dbReference>
<evidence type="ECO:0000256" key="4">
    <source>
        <dbReference type="ARBA" id="ARBA00022679"/>
    </source>
</evidence>
<dbReference type="Proteomes" id="UP001178281">
    <property type="component" value="Unassembled WGS sequence"/>
</dbReference>
<name>A0AA90NDU8_9ACTN</name>
<dbReference type="InterPro" id="IPR014777">
    <property type="entry name" value="4pyrrole_Mease_sub1"/>
</dbReference>
<dbReference type="Gene3D" id="3.40.1010.10">
    <property type="entry name" value="Cobalt-precorrin-4 Transmethylase, Domain 1"/>
    <property type="match status" value="1"/>
</dbReference>
<feature type="domain" description="Tetrapyrrole methylase" evidence="6">
    <location>
        <begin position="2"/>
        <end position="178"/>
    </location>
</feature>
<dbReference type="InterPro" id="IPR006365">
    <property type="entry name" value="Cbl_synth_CobL"/>
</dbReference>
<evidence type="ECO:0000259" key="6">
    <source>
        <dbReference type="Pfam" id="PF00590"/>
    </source>
</evidence>
<dbReference type="AlphaFoldDB" id="A0AA90NDU8"/>
<keyword evidence="2" id="KW-0169">Cobalamin biosynthesis</keyword>
<dbReference type="NCBIfam" id="TIGR02467">
    <property type="entry name" value="CbiE"/>
    <property type="match status" value="1"/>
</dbReference>
<evidence type="ECO:0000313" key="7">
    <source>
        <dbReference type="EMBL" id="MDP0397348.1"/>
    </source>
</evidence>
<evidence type="ECO:0000256" key="5">
    <source>
        <dbReference type="ARBA" id="ARBA00022691"/>
    </source>
</evidence>
<dbReference type="GO" id="GO:0008276">
    <property type="term" value="F:protein methyltransferase activity"/>
    <property type="evidence" value="ECO:0007669"/>
    <property type="project" value="InterPro"/>
</dbReference>
<dbReference type="InterPro" id="IPR050714">
    <property type="entry name" value="Cobalamin_biosynth_MTase"/>
</dbReference>
<dbReference type="InterPro" id="IPR012818">
    <property type="entry name" value="CbiE"/>
</dbReference>
<comment type="caution">
    <text evidence="7">The sequence shown here is derived from an EMBL/GenBank/DDBJ whole genome shotgun (WGS) entry which is preliminary data.</text>
</comment>
<dbReference type="Pfam" id="PF00590">
    <property type="entry name" value="TP_methylase"/>
    <property type="match status" value="1"/>
</dbReference>
<accession>A0AA90NDU8</accession>
<comment type="pathway">
    <text evidence="1">Cofactor biosynthesis; adenosylcobalamin biosynthesis.</text>
</comment>
<dbReference type="GO" id="GO:0009236">
    <property type="term" value="P:cobalamin biosynthetic process"/>
    <property type="evidence" value="ECO:0007669"/>
    <property type="project" value="UniProtKB-KW"/>
</dbReference>
<dbReference type="PANTHER" id="PTHR43182:SF1">
    <property type="entry name" value="COBALT-PRECORRIN-7 C(5)-METHYLTRANSFERASE"/>
    <property type="match status" value="1"/>
</dbReference>
<dbReference type="InterPro" id="IPR014008">
    <property type="entry name" value="Cbl_synth_MTase_CbiT"/>
</dbReference>
<evidence type="ECO:0000256" key="3">
    <source>
        <dbReference type="ARBA" id="ARBA00022603"/>
    </source>
</evidence>
<keyword evidence="8" id="KW-1185">Reference proteome</keyword>
<dbReference type="GO" id="GO:0032259">
    <property type="term" value="P:methylation"/>
    <property type="evidence" value="ECO:0007669"/>
    <property type="project" value="UniProtKB-KW"/>
</dbReference>
<dbReference type="CDD" id="cd11644">
    <property type="entry name" value="Precorrin-6Y-MT"/>
    <property type="match status" value="1"/>
</dbReference>
<dbReference type="EMBL" id="JAUTIX010000002">
    <property type="protein sequence ID" value="MDP0397348.1"/>
    <property type="molecule type" value="Genomic_DNA"/>
</dbReference>